<accession>A0A6J4N354</accession>
<protein>
    <submittedName>
        <fullName evidence="1">Uncharacterized protein</fullName>
    </submittedName>
</protein>
<sequence length="60" mass="6666">MSQLNPTANTEECSVSLLLEIRPASHDKVRAVLKQRKDLDQDSIYNEAIALWLKQNGAAA</sequence>
<dbReference type="EMBL" id="CADCTY010001490">
    <property type="protein sequence ID" value="CAA9372883.1"/>
    <property type="molecule type" value="Genomic_DNA"/>
</dbReference>
<proteinExistence type="predicted"/>
<dbReference type="AlphaFoldDB" id="A0A6J4N354"/>
<evidence type="ECO:0000313" key="1">
    <source>
        <dbReference type="EMBL" id="CAA9372883.1"/>
    </source>
</evidence>
<organism evidence="1">
    <name type="scientific">uncultured Leptolyngbya sp</name>
    <dbReference type="NCBI Taxonomy" id="332963"/>
    <lineage>
        <taxon>Bacteria</taxon>
        <taxon>Bacillati</taxon>
        <taxon>Cyanobacteriota</taxon>
        <taxon>Cyanophyceae</taxon>
        <taxon>Leptolyngbyales</taxon>
        <taxon>Leptolyngbyaceae</taxon>
        <taxon>Leptolyngbya group</taxon>
        <taxon>Leptolyngbya</taxon>
        <taxon>environmental samples</taxon>
    </lineage>
</organism>
<reference evidence="1" key="1">
    <citation type="submission" date="2020-02" db="EMBL/GenBank/DDBJ databases">
        <authorList>
            <person name="Meier V. D."/>
        </authorList>
    </citation>
    <scope>NUCLEOTIDE SEQUENCE</scope>
    <source>
        <strain evidence="1">AVDCRST_MAG94</strain>
    </source>
</reference>
<gene>
    <name evidence="1" type="ORF">AVDCRST_MAG94-4301</name>
</gene>
<name>A0A6J4N354_9CYAN</name>